<accession>A0A6C0DKS3</accession>
<protein>
    <recommendedName>
        <fullName evidence="2">HD domain-containing protein</fullName>
    </recommendedName>
</protein>
<reference evidence="1" key="1">
    <citation type="journal article" date="2020" name="Nature">
        <title>Giant virus diversity and host interactions through global metagenomics.</title>
        <authorList>
            <person name="Schulz F."/>
            <person name="Roux S."/>
            <person name="Paez-Espino D."/>
            <person name="Jungbluth S."/>
            <person name="Walsh D.A."/>
            <person name="Denef V.J."/>
            <person name="McMahon K.D."/>
            <person name="Konstantinidis K.T."/>
            <person name="Eloe-Fadrosh E.A."/>
            <person name="Kyrpides N.C."/>
            <person name="Woyke T."/>
        </authorList>
    </citation>
    <scope>NUCLEOTIDE SEQUENCE</scope>
    <source>
        <strain evidence="1">GVMAG-M-3300023174-24</strain>
    </source>
</reference>
<proteinExistence type="predicted"/>
<evidence type="ECO:0008006" key="2">
    <source>
        <dbReference type="Google" id="ProtNLM"/>
    </source>
</evidence>
<dbReference type="PANTHER" id="PTHR33594:SF1">
    <property type="entry name" value="HD_PDEASE DOMAIN-CONTAINING PROTEIN"/>
    <property type="match status" value="1"/>
</dbReference>
<dbReference type="EMBL" id="MN739631">
    <property type="protein sequence ID" value="QHT17163.1"/>
    <property type="molecule type" value="Genomic_DNA"/>
</dbReference>
<dbReference type="PANTHER" id="PTHR33594">
    <property type="entry name" value="SUPERFAMILY HYDROLASE, PUTATIVE (AFU_ORTHOLOGUE AFUA_1G03035)-RELATED"/>
    <property type="match status" value="1"/>
</dbReference>
<evidence type="ECO:0000313" key="1">
    <source>
        <dbReference type="EMBL" id="QHT17163.1"/>
    </source>
</evidence>
<dbReference type="SUPFAM" id="SSF109604">
    <property type="entry name" value="HD-domain/PDEase-like"/>
    <property type="match status" value="1"/>
</dbReference>
<dbReference type="Gene3D" id="1.10.3210.10">
    <property type="entry name" value="Hypothetical protein af1432"/>
    <property type="match status" value="1"/>
</dbReference>
<name>A0A6C0DKS3_9ZZZZ</name>
<dbReference type="AlphaFoldDB" id="A0A6C0DKS3"/>
<sequence length="208" mass="24755">MSLLSKLFHYVLLTKTKYRIDESHGLSHSMNVLNFANAIYEHELPKNPILEKYEKTIYVSAILHDMCDKKYMNQTQGLLEINDFLEDKMTNEEIIFTTNIINTMSYSSVKKNGFPNLGQYQQAYHIVREADLLTAYDFDRCMIYNMYRMGGNFQDSYDNALNLFENRVWKHNEDGLFLTNYSKEHYMDLHKSSVIRCNFWKKMLKKTM</sequence>
<organism evidence="1">
    <name type="scientific">viral metagenome</name>
    <dbReference type="NCBI Taxonomy" id="1070528"/>
    <lineage>
        <taxon>unclassified sequences</taxon>
        <taxon>metagenomes</taxon>
        <taxon>organismal metagenomes</taxon>
    </lineage>
</organism>